<feature type="compositionally biased region" description="Polar residues" evidence="1">
    <location>
        <begin position="20"/>
        <end position="38"/>
    </location>
</feature>
<name>A0A8H7AUJ6_9PLEO</name>
<reference evidence="3" key="2">
    <citation type="submission" date="2020-08" db="EMBL/GenBank/DDBJ databases">
        <title>Draft Genome Sequence of Cumin Blight Pathogen Alternaria burnsii.</title>
        <authorList>
            <person name="Feng Z."/>
        </authorList>
    </citation>
    <scope>NUCLEOTIDE SEQUENCE</scope>
    <source>
        <strain evidence="3">CBS107.38</strain>
    </source>
</reference>
<reference evidence="3" key="1">
    <citation type="submission" date="2020-01" db="EMBL/GenBank/DDBJ databases">
        <authorList>
            <person name="Feng Z.H.Z."/>
        </authorList>
    </citation>
    <scope>NUCLEOTIDE SEQUENCE</scope>
    <source>
        <strain evidence="3">CBS107.38</strain>
    </source>
</reference>
<evidence type="ECO:0000313" key="3">
    <source>
        <dbReference type="EMBL" id="KAF7670787.1"/>
    </source>
</evidence>
<dbReference type="EMBL" id="JAAABM010000028">
    <property type="protein sequence ID" value="KAF7670787.1"/>
    <property type="molecule type" value="Genomic_DNA"/>
</dbReference>
<gene>
    <name evidence="3" type="ORF">GT037_011080</name>
</gene>
<keyword evidence="4" id="KW-1185">Reference proteome</keyword>
<dbReference type="Proteomes" id="UP000596902">
    <property type="component" value="Unassembled WGS sequence"/>
</dbReference>
<evidence type="ECO:0000256" key="2">
    <source>
        <dbReference type="SAM" id="SignalP"/>
    </source>
</evidence>
<sequence>MPTLRLILIRAFPTVISTIQGSTQRNSKNYHGSGSRGTKGNVDMIRSVKSGKESVIVDRSTITYTRTFDVRHEENNDEAELVHMEEFSEKATREREDSYSSELRL</sequence>
<feature type="chain" id="PRO_5034996235" description="Hypervirulence associated protein TUDOR domain-containing protein" evidence="2">
    <location>
        <begin position="19"/>
        <end position="105"/>
    </location>
</feature>
<feature type="region of interest" description="Disordered" evidence="1">
    <location>
        <begin position="20"/>
        <end position="42"/>
    </location>
</feature>
<dbReference type="AlphaFoldDB" id="A0A8H7AUJ6"/>
<keyword evidence="2" id="KW-0732">Signal</keyword>
<dbReference type="GeneID" id="62209305"/>
<evidence type="ECO:0000313" key="4">
    <source>
        <dbReference type="Proteomes" id="UP000596902"/>
    </source>
</evidence>
<evidence type="ECO:0000256" key="1">
    <source>
        <dbReference type="SAM" id="MobiDB-lite"/>
    </source>
</evidence>
<accession>A0A8H7AUJ6</accession>
<evidence type="ECO:0008006" key="5">
    <source>
        <dbReference type="Google" id="ProtNLM"/>
    </source>
</evidence>
<organism evidence="3 4">
    <name type="scientific">Alternaria burnsii</name>
    <dbReference type="NCBI Taxonomy" id="1187904"/>
    <lineage>
        <taxon>Eukaryota</taxon>
        <taxon>Fungi</taxon>
        <taxon>Dikarya</taxon>
        <taxon>Ascomycota</taxon>
        <taxon>Pezizomycotina</taxon>
        <taxon>Dothideomycetes</taxon>
        <taxon>Pleosporomycetidae</taxon>
        <taxon>Pleosporales</taxon>
        <taxon>Pleosporineae</taxon>
        <taxon>Pleosporaceae</taxon>
        <taxon>Alternaria</taxon>
        <taxon>Alternaria sect. Alternaria</taxon>
    </lineage>
</organism>
<protein>
    <recommendedName>
        <fullName evidence="5">Hypervirulence associated protein TUDOR domain-containing protein</fullName>
    </recommendedName>
</protein>
<feature type="region of interest" description="Disordered" evidence="1">
    <location>
        <begin position="76"/>
        <end position="105"/>
    </location>
</feature>
<dbReference type="RefSeq" id="XP_038781173.1">
    <property type="nucleotide sequence ID" value="XM_038936127.1"/>
</dbReference>
<proteinExistence type="predicted"/>
<feature type="signal peptide" evidence="2">
    <location>
        <begin position="1"/>
        <end position="18"/>
    </location>
</feature>
<comment type="caution">
    <text evidence="3">The sequence shown here is derived from an EMBL/GenBank/DDBJ whole genome shotgun (WGS) entry which is preliminary data.</text>
</comment>